<evidence type="ECO:0000256" key="2">
    <source>
        <dbReference type="ARBA" id="ARBA00022723"/>
    </source>
</evidence>
<comment type="similarity">
    <text evidence="1">Belongs to the Gfa family.</text>
</comment>
<dbReference type="InterPro" id="IPR006913">
    <property type="entry name" value="CENP-V/GFA"/>
</dbReference>
<dbReference type="PANTHER" id="PTHR33337">
    <property type="entry name" value="GFA DOMAIN-CONTAINING PROTEIN"/>
    <property type="match status" value="1"/>
</dbReference>
<keyword evidence="7" id="KW-1185">Reference proteome</keyword>
<dbReference type="SUPFAM" id="SSF51316">
    <property type="entry name" value="Mss4-like"/>
    <property type="match status" value="1"/>
</dbReference>
<dbReference type="PANTHER" id="PTHR33337:SF39">
    <property type="entry name" value="DUF636 DOMAIN PROTEIN (AFU_ORTHOLOGUE AFUA_6G11530)"/>
    <property type="match status" value="1"/>
</dbReference>
<evidence type="ECO:0000313" key="7">
    <source>
        <dbReference type="Proteomes" id="UP000521872"/>
    </source>
</evidence>
<evidence type="ECO:0000259" key="5">
    <source>
        <dbReference type="PROSITE" id="PS51891"/>
    </source>
</evidence>
<dbReference type="Pfam" id="PF04828">
    <property type="entry name" value="GFA"/>
    <property type="match status" value="1"/>
</dbReference>
<dbReference type="GO" id="GO:0016846">
    <property type="term" value="F:carbon-sulfur lyase activity"/>
    <property type="evidence" value="ECO:0007669"/>
    <property type="project" value="InterPro"/>
</dbReference>
<dbReference type="EMBL" id="JAACJL010000058">
    <property type="protein sequence ID" value="KAF4610728.1"/>
    <property type="molecule type" value="Genomic_DNA"/>
</dbReference>
<dbReference type="AlphaFoldDB" id="A0A8H4QGY8"/>
<dbReference type="PROSITE" id="PS51891">
    <property type="entry name" value="CENP_V_GFA"/>
    <property type="match status" value="1"/>
</dbReference>
<dbReference type="Proteomes" id="UP000521872">
    <property type="component" value="Unassembled WGS sequence"/>
</dbReference>
<proteinExistence type="inferred from homology"/>
<feature type="domain" description="CENP-V/GFA" evidence="5">
    <location>
        <begin position="7"/>
        <end position="145"/>
    </location>
</feature>
<name>A0A8H4QGY8_9AGAR</name>
<keyword evidence="3" id="KW-0862">Zinc</keyword>
<evidence type="ECO:0000256" key="3">
    <source>
        <dbReference type="ARBA" id="ARBA00022833"/>
    </source>
</evidence>
<protein>
    <recommendedName>
        <fullName evidence="5">CENP-V/GFA domain-containing protein</fullName>
    </recommendedName>
</protein>
<dbReference type="Gene3D" id="3.90.1590.10">
    <property type="entry name" value="glutathione-dependent formaldehyde- activating enzyme (gfa)"/>
    <property type="match status" value="1"/>
</dbReference>
<evidence type="ECO:0000256" key="4">
    <source>
        <dbReference type="ARBA" id="ARBA00023239"/>
    </source>
</evidence>
<evidence type="ECO:0000313" key="6">
    <source>
        <dbReference type="EMBL" id="KAF4610728.1"/>
    </source>
</evidence>
<organism evidence="6 7">
    <name type="scientific">Agrocybe pediades</name>
    <dbReference type="NCBI Taxonomy" id="84607"/>
    <lineage>
        <taxon>Eukaryota</taxon>
        <taxon>Fungi</taxon>
        <taxon>Dikarya</taxon>
        <taxon>Basidiomycota</taxon>
        <taxon>Agaricomycotina</taxon>
        <taxon>Agaricomycetes</taxon>
        <taxon>Agaricomycetidae</taxon>
        <taxon>Agaricales</taxon>
        <taxon>Agaricineae</taxon>
        <taxon>Strophariaceae</taxon>
        <taxon>Agrocybe</taxon>
    </lineage>
</organism>
<dbReference type="GO" id="GO:0046872">
    <property type="term" value="F:metal ion binding"/>
    <property type="evidence" value="ECO:0007669"/>
    <property type="project" value="UniProtKB-KW"/>
</dbReference>
<keyword evidence="2" id="KW-0479">Metal-binding</keyword>
<evidence type="ECO:0000256" key="1">
    <source>
        <dbReference type="ARBA" id="ARBA00005495"/>
    </source>
</evidence>
<gene>
    <name evidence="6" type="ORF">D9613_006656</name>
</gene>
<dbReference type="InterPro" id="IPR011057">
    <property type="entry name" value="Mss4-like_sf"/>
</dbReference>
<keyword evidence="4" id="KW-0456">Lyase</keyword>
<sequence>MSQPTTYHASCLCKGVKFNLEGEPFHFVICHCSNCKKVSGSAFMVNAMYKPELNYLSECTQRVTITQGKELIKEYADGETLSGNTIKRTFCGNCGSTLLIIPAKGDINITHPSLIEEKVNWVPKKEFHGQDKYSWVKEITFKKKEATKSKL</sequence>
<comment type="caution">
    <text evidence="6">The sequence shown here is derived from an EMBL/GenBank/DDBJ whole genome shotgun (WGS) entry which is preliminary data.</text>
</comment>
<reference evidence="6 7" key="1">
    <citation type="submission" date="2019-12" db="EMBL/GenBank/DDBJ databases">
        <authorList>
            <person name="Floudas D."/>
            <person name="Bentzer J."/>
            <person name="Ahren D."/>
            <person name="Johansson T."/>
            <person name="Persson P."/>
            <person name="Tunlid A."/>
        </authorList>
    </citation>
    <scope>NUCLEOTIDE SEQUENCE [LARGE SCALE GENOMIC DNA]</scope>
    <source>
        <strain evidence="6 7">CBS 102.39</strain>
    </source>
</reference>
<accession>A0A8H4QGY8</accession>